<accession>U4PPK3</accession>
<dbReference type="KEGG" id="cbk:CLL_A3287"/>
<organism evidence="1">
    <name type="scientific">Clostridium botulinum (strain Eklund 17B / Type B)</name>
    <dbReference type="NCBI Taxonomy" id="935198"/>
    <lineage>
        <taxon>Bacteria</taxon>
        <taxon>Bacillati</taxon>
        <taxon>Bacillota</taxon>
        <taxon>Clostridia</taxon>
        <taxon>Eubacteriales</taxon>
        <taxon>Clostridiaceae</taxon>
        <taxon>Clostridium</taxon>
    </lineage>
</organism>
<name>B2TQL6_CLOBB</name>
<reference evidence="1" key="1">
    <citation type="submission" date="2009-06" db="EMBL/GenBank/DDBJ databases">
        <authorList>
            <consortium name="US DOE Joint Genome Institute (JGI-PGF)"/>
            <person name="Lucas S."/>
            <person name="Copeland A."/>
            <person name="Lapidus A."/>
            <person name="Glavina del Rio T."/>
            <person name="Dalin E."/>
            <person name="Tice H."/>
            <person name="Bruce D."/>
            <person name="Goodwin L."/>
            <person name="Pitluck S."/>
            <person name="Kyrpides N."/>
            <person name="Mavromatis K."/>
            <person name="Ivanova N."/>
            <person name="Saunders E."/>
            <person name="Brettin T."/>
            <person name="Detter J.C."/>
            <person name="Han C."/>
            <person name="Larimer F."/>
            <person name="Land M."/>
            <person name="Hauser L."/>
            <person name="Markowitz V."/>
            <person name="Cheng J.-F."/>
            <person name="Hugenholtz P."/>
            <person name="Woyke T."/>
            <person name="Wu D."/>
            <person name="Gronow S."/>
            <person name="Klenk H.-P."/>
            <person name="Eisen J.A."/>
        </authorList>
    </citation>
    <scope>NUCLEOTIDE SEQUENCE</scope>
    <source>
        <strain evidence="1">Eklund 17B</strain>
    </source>
</reference>
<dbReference type="EMBL" id="CP001056">
    <property type="protein sequence ID" value="ACD24650.1"/>
    <property type="molecule type" value="Genomic_DNA"/>
</dbReference>
<dbReference type="PATRIC" id="fig|935198.13.peg.3253"/>
<accession>B2TQL6</accession>
<protein>
    <submittedName>
        <fullName evidence="1">Uncharacterized protein</fullName>
    </submittedName>
</protein>
<dbReference type="AlphaFoldDB" id="B2TQL6"/>
<reference evidence="1" key="2">
    <citation type="submission" date="2009-08" db="EMBL/GenBank/DDBJ databases">
        <authorList>
            <person name="Shrivastava S."/>
            <person name="Brinkac L.M."/>
            <person name="Dodson R.J."/>
            <person name="Harkins D.M."/>
            <person name="Durkin A.S."/>
            <person name="Sutton G."/>
        </authorList>
    </citation>
    <scope>NUCLEOTIDE SEQUENCE</scope>
    <source>
        <strain evidence="1">Eklund 17B</strain>
    </source>
</reference>
<evidence type="ECO:0000313" key="1">
    <source>
        <dbReference type="EMBL" id="ACD24650.1"/>
    </source>
</evidence>
<dbReference type="HOGENOM" id="CLU_3342116_0_0_9"/>
<proteinExistence type="predicted"/>
<gene>
    <name evidence="1" type="ordered locus">CLL_A3287</name>
</gene>
<sequence length="37" mass="4250">MISLTKIKKINIIKYRTTYGRGAVIMSIYKESADDDL</sequence>